<evidence type="ECO:0000313" key="2">
    <source>
        <dbReference type="EMBL" id="QDO89532.1"/>
    </source>
</evidence>
<keyword evidence="3" id="KW-1185">Reference proteome</keyword>
<sequence length="144" mass="15487">MSSTMLNGDRVLTSGHEAALAEDAVAALRGPSGSLSIECGDGKREPLPPELGRILQHVLDVMSTGGTVTISAIPEELTTTTAASILHMSRPTLMALIRDGDLPAHKVGSHHRLKSSDVFAFRKARRERERAAFEALREMDDSDV</sequence>
<dbReference type="InterPro" id="IPR010093">
    <property type="entry name" value="SinI_DNA-bd"/>
</dbReference>
<dbReference type="Gene3D" id="1.10.10.10">
    <property type="entry name" value="Winged helix-like DNA-binding domain superfamily/Winged helix DNA-binding domain"/>
    <property type="match status" value="1"/>
</dbReference>
<dbReference type="NCBIfam" id="TIGR01764">
    <property type="entry name" value="excise"/>
    <property type="match status" value="1"/>
</dbReference>
<reference evidence="2 3" key="1">
    <citation type="submission" date="2019-07" db="EMBL/GenBank/DDBJ databases">
        <title>complete genome sequencing of Ornithinimicrobium sp. H23M54.</title>
        <authorList>
            <person name="Bae J.-W."/>
            <person name="Lee S.-Y."/>
        </authorList>
    </citation>
    <scope>NUCLEOTIDE SEQUENCE [LARGE SCALE GENOMIC DNA]</scope>
    <source>
        <strain evidence="2 3">H23M54</strain>
    </source>
</reference>
<feature type="domain" description="Helix-turn-helix" evidence="1">
    <location>
        <begin position="77"/>
        <end position="125"/>
    </location>
</feature>
<accession>A0A516GDE5</accession>
<proteinExistence type="predicted"/>
<dbReference type="InterPro" id="IPR036388">
    <property type="entry name" value="WH-like_DNA-bd_sf"/>
</dbReference>
<dbReference type="AlphaFoldDB" id="A0A516GDE5"/>
<gene>
    <name evidence="2" type="ORF">FNH13_15305</name>
</gene>
<dbReference type="Proteomes" id="UP000315395">
    <property type="component" value="Chromosome"/>
</dbReference>
<dbReference type="InterPro" id="IPR041657">
    <property type="entry name" value="HTH_17"/>
</dbReference>
<protein>
    <submittedName>
        <fullName evidence="2">Helix-turn-helix domain-containing protein</fullName>
    </submittedName>
</protein>
<evidence type="ECO:0000259" key="1">
    <source>
        <dbReference type="Pfam" id="PF12728"/>
    </source>
</evidence>
<name>A0A516GDE5_9MICO</name>
<organism evidence="2 3">
    <name type="scientific">Ornithinimicrobium ciconiae</name>
    <dbReference type="NCBI Taxonomy" id="2594265"/>
    <lineage>
        <taxon>Bacteria</taxon>
        <taxon>Bacillati</taxon>
        <taxon>Actinomycetota</taxon>
        <taxon>Actinomycetes</taxon>
        <taxon>Micrococcales</taxon>
        <taxon>Ornithinimicrobiaceae</taxon>
        <taxon>Ornithinimicrobium</taxon>
    </lineage>
</organism>
<dbReference type="EMBL" id="CP041616">
    <property type="protein sequence ID" value="QDO89532.1"/>
    <property type="molecule type" value="Genomic_DNA"/>
</dbReference>
<dbReference type="GO" id="GO:0003677">
    <property type="term" value="F:DNA binding"/>
    <property type="evidence" value="ECO:0007669"/>
    <property type="project" value="InterPro"/>
</dbReference>
<dbReference type="KEGG" id="orz:FNH13_15305"/>
<dbReference type="Pfam" id="PF12728">
    <property type="entry name" value="HTH_17"/>
    <property type="match status" value="1"/>
</dbReference>
<evidence type="ECO:0000313" key="3">
    <source>
        <dbReference type="Proteomes" id="UP000315395"/>
    </source>
</evidence>
<dbReference type="RefSeq" id="WP_143784218.1">
    <property type="nucleotide sequence ID" value="NZ_CP041616.1"/>
</dbReference>
<dbReference type="OrthoDB" id="26212at2"/>